<dbReference type="Gene3D" id="3.40.50.720">
    <property type="entry name" value="NAD(P)-binding Rossmann-like Domain"/>
    <property type="match status" value="1"/>
</dbReference>
<dbReference type="AlphaFoldDB" id="A0A5K7Z6Y3"/>
<gene>
    <name evidence="3" type="ORF">DSCW_30500</name>
</gene>
<dbReference type="InterPro" id="IPR027417">
    <property type="entry name" value="P-loop_NTPase"/>
</dbReference>
<proteinExistence type="predicted"/>
<feature type="domain" description="D-glutamate N-acetyltransferase-like N-terminal" evidence="2">
    <location>
        <begin position="42"/>
        <end position="142"/>
    </location>
</feature>
<dbReference type="PANTHER" id="PTHR40690">
    <property type="entry name" value="GLL3100 PROTEIN"/>
    <property type="match status" value="1"/>
</dbReference>
<accession>A0A5K7Z6Y3</accession>
<sequence length="372" mass="40255">MTPEANAIVYCEGAYNTLNGKTAHGLVRFTRRYRVLAVVDSRYAGQDAGEVIDGKANGIPVTASIEDALTLGRQAGTPATHLVIGIAPDGGRLGSQARRDVIAAIGHKLNVDCGLHDFLSEDEEIAMHAERNGVILRDIRKPPDRSQLHFFSGKIESVAALKIAVLGTDSAVGKRTTAWLLVQAFERLGYKAEMIGTGQTAWMQGARYSMIMDSLVNDFVSGEIEHAVWSAWNEQHPDVIIIEGQGSLMNPAYPGGFEILAAGRPDLVLLQHAPARKDYDGFPGYPIQPLSRQIEAVEILSGKPVVAVTVNHENLDADRIPAVCEAIHTVAGLPAFDVLRDRADALMDLLVPHLKNRQPAASTDNFEEKSEA</sequence>
<dbReference type="InterPro" id="IPR035402">
    <property type="entry name" value="DgcN-like_N"/>
</dbReference>
<dbReference type="Proteomes" id="UP000427769">
    <property type="component" value="Chromosome"/>
</dbReference>
<organism evidence="3 4">
    <name type="scientific">Desulfosarcina widdelii</name>
    <dbReference type="NCBI Taxonomy" id="947919"/>
    <lineage>
        <taxon>Bacteria</taxon>
        <taxon>Pseudomonadati</taxon>
        <taxon>Thermodesulfobacteriota</taxon>
        <taxon>Desulfobacteria</taxon>
        <taxon>Desulfobacterales</taxon>
        <taxon>Desulfosarcinaceae</taxon>
        <taxon>Desulfosarcina</taxon>
    </lineage>
</organism>
<evidence type="ECO:0000313" key="3">
    <source>
        <dbReference type="EMBL" id="BBO75633.1"/>
    </source>
</evidence>
<evidence type="ECO:0000259" key="1">
    <source>
        <dbReference type="Pfam" id="PF07755"/>
    </source>
</evidence>
<protein>
    <recommendedName>
        <fullName evidence="5">EBNA-1 nuclear protein</fullName>
    </recommendedName>
</protein>
<dbReference type="EMBL" id="AP021875">
    <property type="protein sequence ID" value="BBO75633.1"/>
    <property type="molecule type" value="Genomic_DNA"/>
</dbReference>
<dbReference type="InterPro" id="IPR011669">
    <property type="entry name" value="DgcN-like"/>
</dbReference>
<keyword evidence="4" id="KW-1185">Reference proteome</keyword>
<name>A0A5K7Z6Y3_9BACT</name>
<feature type="domain" description="D-glutamate N-acetyltransferase-like C-terminal" evidence="1">
    <location>
        <begin position="150"/>
        <end position="347"/>
    </location>
</feature>
<dbReference type="Pfam" id="PF17396">
    <property type="entry name" value="DUF1611_N"/>
    <property type="match status" value="1"/>
</dbReference>
<evidence type="ECO:0000259" key="2">
    <source>
        <dbReference type="Pfam" id="PF17396"/>
    </source>
</evidence>
<dbReference type="Gene3D" id="3.40.50.300">
    <property type="entry name" value="P-loop containing nucleotide triphosphate hydrolases"/>
    <property type="match status" value="1"/>
</dbReference>
<evidence type="ECO:0000313" key="4">
    <source>
        <dbReference type="Proteomes" id="UP000427769"/>
    </source>
</evidence>
<dbReference type="Pfam" id="PF07755">
    <property type="entry name" value="DUF1611"/>
    <property type="match status" value="1"/>
</dbReference>
<dbReference type="OrthoDB" id="9778498at2"/>
<dbReference type="SUPFAM" id="SSF52540">
    <property type="entry name" value="P-loop containing nucleoside triphosphate hydrolases"/>
    <property type="match status" value="1"/>
</dbReference>
<evidence type="ECO:0008006" key="5">
    <source>
        <dbReference type="Google" id="ProtNLM"/>
    </source>
</evidence>
<dbReference type="InterPro" id="IPR035086">
    <property type="entry name" value="DgcN-like_C"/>
</dbReference>
<dbReference type="KEGG" id="dwd:DSCW_30500"/>
<dbReference type="RefSeq" id="WP_155304535.1">
    <property type="nucleotide sequence ID" value="NZ_AP021875.1"/>
</dbReference>
<dbReference type="PANTHER" id="PTHR40690:SF1">
    <property type="entry name" value="DUF1611 DOMAIN-CONTAINING PROTEIN"/>
    <property type="match status" value="1"/>
</dbReference>
<reference evidence="3 4" key="1">
    <citation type="submission" date="2019-11" db="EMBL/GenBank/DDBJ databases">
        <title>Comparative genomics of hydrocarbon-degrading Desulfosarcina strains.</title>
        <authorList>
            <person name="Watanabe M."/>
            <person name="Kojima H."/>
            <person name="Fukui M."/>
        </authorList>
    </citation>
    <scope>NUCLEOTIDE SEQUENCE [LARGE SCALE GENOMIC DNA]</scope>
    <source>
        <strain evidence="3 4">PP31</strain>
    </source>
</reference>
<dbReference type="PIRSF" id="PIRSF026760">
    <property type="entry name" value="UCP026760"/>
    <property type="match status" value="1"/>
</dbReference>